<dbReference type="OrthoDB" id="1926397at2759"/>
<feature type="compositionally biased region" description="Polar residues" evidence="1">
    <location>
        <begin position="110"/>
        <end position="120"/>
    </location>
</feature>
<feature type="compositionally biased region" description="Polar residues" evidence="1">
    <location>
        <begin position="211"/>
        <end position="220"/>
    </location>
</feature>
<feature type="region of interest" description="Disordered" evidence="1">
    <location>
        <begin position="52"/>
        <end position="220"/>
    </location>
</feature>
<reference evidence="2" key="1">
    <citation type="submission" date="2020-10" db="EMBL/GenBank/DDBJ databases">
        <authorList>
            <person name="Han B."/>
            <person name="Lu T."/>
            <person name="Zhao Q."/>
            <person name="Huang X."/>
            <person name="Zhao Y."/>
        </authorList>
    </citation>
    <scope>NUCLEOTIDE SEQUENCE</scope>
</reference>
<dbReference type="Proteomes" id="UP000604825">
    <property type="component" value="Unassembled WGS sequence"/>
</dbReference>
<sequence>MADWALGGVGSVRPQAAGASWCQGLRGAAAGIDSMEGGVMVASSREALKGAKMDLDASDDNWEKSSRTPEASNKNDAWGKSENTWDKRKGDGGDGAWEKKSDDGHGNWEHPSNWNGQSLNVDRDTWGNARGKKKVDGNCQWEEQPSTYKRKKTNVDHDSSYNNVMPPSGNAWNAGDGIGRPNVKSNAGSSWGEKDKMESDEHLKVPKESDTWNTGKSNESPWEWFHMNAITES</sequence>
<accession>A0A811RBM0</accession>
<keyword evidence="3" id="KW-1185">Reference proteome</keyword>
<feature type="compositionally biased region" description="Basic and acidic residues" evidence="1">
    <location>
        <begin position="52"/>
        <end position="67"/>
    </location>
</feature>
<feature type="compositionally biased region" description="Basic and acidic residues" evidence="1">
    <location>
        <begin position="77"/>
        <end position="108"/>
    </location>
</feature>
<dbReference type="EMBL" id="CAJGYO010000014">
    <property type="protein sequence ID" value="CAD6267593.1"/>
    <property type="molecule type" value="Genomic_DNA"/>
</dbReference>
<evidence type="ECO:0000256" key="1">
    <source>
        <dbReference type="SAM" id="MobiDB-lite"/>
    </source>
</evidence>
<proteinExistence type="predicted"/>
<gene>
    <name evidence="2" type="ORF">NCGR_LOCUS50898</name>
</gene>
<protein>
    <submittedName>
        <fullName evidence="2">Uncharacterized protein</fullName>
    </submittedName>
</protein>
<feature type="compositionally biased region" description="Basic and acidic residues" evidence="1">
    <location>
        <begin position="192"/>
        <end position="210"/>
    </location>
</feature>
<evidence type="ECO:0000313" key="2">
    <source>
        <dbReference type="EMBL" id="CAD6267593.1"/>
    </source>
</evidence>
<organism evidence="2 3">
    <name type="scientific">Miscanthus lutarioriparius</name>
    <dbReference type="NCBI Taxonomy" id="422564"/>
    <lineage>
        <taxon>Eukaryota</taxon>
        <taxon>Viridiplantae</taxon>
        <taxon>Streptophyta</taxon>
        <taxon>Embryophyta</taxon>
        <taxon>Tracheophyta</taxon>
        <taxon>Spermatophyta</taxon>
        <taxon>Magnoliopsida</taxon>
        <taxon>Liliopsida</taxon>
        <taxon>Poales</taxon>
        <taxon>Poaceae</taxon>
        <taxon>PACMAD clade</taxon>
        <taxon>Panicoideae</taxon>
        <taxon>Andropogonodae</taxon>
        <taxon>Andropogoneae</taxon>
        <taxon>Saccharinae</taxon>
        <taxon>Miscanthus</taxon>
    </lineage>
</organism>
<evidence type="ECO:0000313" key="3">
    <source>
        <dbReference type="Proteomes" id="UP000604825"/>
    </source>
</evidence>
<name>A0A811RBM0_9POAL</name>
<comment type="caution">
    <text evidence="2">The sequence shown here is derived from an EMBL/GenBank/DDBJ whole genome shotgun (WGS) entry which is preliminary data.</text>
</comment>
<dbReference type="AlphaFoldDB" id="A0A811RBM0"/>